<evidence type="ECO:0000313" key="2">
    <source>
        <dbReference type="EMBL" id="KAK0422182.1"/>
    </source>
</evidence>
<gene>
    <name evidence="2" type="ORF">QR680_007416</name>
</gene>
<feature type="chain" id="PRO_5041256322" evidence="1">
    <location>
        <begin position="21"/>
        <end position="68"/>
    </location>
</feature>
<comment type="caution">
    <text evidence="2">The sequence shown here is derived from an EMBL/GenBank/DDBJ whole genome shotgun (WGS) entry which is preliminary data.</text>
</comment>
<dbReference type="Proteomes" id="UP001175271">
    <property type="component" value="Unassembled WGS sequence"/>
</dbReference>
<proteinExistence type="predicted"/>
<protein>
    <submittedName>
        <fullName evidence="2">Uncharacterized protein</fullName>
    </submittedName>
</protein>
<keyword evidence="3" id="KW-1185">Reference proteome</keyword>
<organism evidence="2 3">
    <name type="scientific">Steinernema hermaphroditum</name>
    <dbReference type="NCBI Taxonomy" id="289476"/>
    <lineage>
        <taxon>Eukaryota</taxon>
        <taxon>Metazoa</taxon>
        <taxon>Ecdysozoa</taxon>
        <taxon>Nematoda</taxon>
        <taxon>Chromadorea</taxon>
        <taxon>Rhabditida</taxon>
        <taxon>Tylenchina</taxon>
        <taxon>Panagrolaimomorpha</taxon>
        <taxon>Strongyloidoidea</taxon>
        <taxon>Steinernematidae</taxon>
        <taxon>Steinernema</taxon>
    </lineage>
</organism>
<keyword evidence="1" id="KW-0732">Signal</keyword>
<dbReference type="EMBL" id="JAUCMV010000001">
    <property type="protein sequence ID" value="KAK0422182.1"/>
    <property type="molecule type" value="Genomic_DNA"/>
</dbReference>
<name>A0AA39ID40_9BILA</name>
<dbReference type="AlphaFoldDB" id="A0AA39ID40"/>
<feature type="signal peptide" evidence="1">
    <location>
        <begin position="1"/>
        <end position="20"/>
    </location>
</feature>
<reference evidence="2" key="1">
    <citation type="submission" date="2023-06" db="EMBL/GenBank/DDBJ databases">
        <title>Genomic analysis of the entomopathogenic nematode Steinernema hermaphroditum.</title>
        <authorList>
            <person name="Schwarz E.M."/>
            <person name="Heppert J.K."/>
            <person name="Baniya A."/>
            <person name="Schwartz H.T."/>
            <person name="Tan C.-H."/>
            <person name="Antoshechkin I."/>
            <person name="Sternberg P.W."/>
            <person name="Goodrich-Blair H."/>
            <person name="Dillman A.R."/>
        </authorList>
    </citation>
    <scope>NUCLEOTIDE SEQUENCE</scope>
    <source>
        <strain evidence="2">PS9179</strain>
        <tissue evidence="2">Whole animal</tissue>
    </source>
</reference>
<evidence type="ECO:0000256" key="1">
    <source>
        <dbReference type="SAM" id="SignalP"/>
    </source>
</evidence>
<accession>A0AA39ID40</accession>
<evidence type="ECO:0000313" key="3">
    <source>
        <dbReference type="Proteomes" id="UP001175271"/>
    </source>
</evidence>
<sequence>MASTTFILLLLVAVVGCIFAEEFAPDTYGPNTYGSYNQPRPFGYVFLSQPMEYNIPYGHGKPDFVQLN</sequence>